<accession>A0A518HPR0</accession>
<protein>
    <submittedName>
        <fullName evidence="1">Uncharacterized protein</fullName>
    </submittedName>
</protein>
<dbReference type="AlphaFoldDB" id="A0A518HPR0"/>
<dbReference type="KEGG" id="snep:Enr13x_26710"/>
<gene>
    <name evidence="1" type="ORF">Enr13x_26710</name>
</gene>
<sequence length="181" mass="19741">MRPQTDQSVDGVKGERLAGMAEKWWAKRSLSRESERQENGTPEAVFNGATQSQALAVQLPSVQVSPCPIFLSLIFLSPVLPSVPSYFFAPDFSAVSGALSRFAFPFICSIPCAVEADIRLRPATPVPKRQNPESDSFAGTIRHESIELSRCGLTRNGWAMHFAEFSRGAAAACFECFVEPA</sequence>
<organism evidence="1 2">
    <name type="scientific">Stieleria neptunia</name>
    <dbReference type="NCBI Taxonomy" id="2527979"/>
    <lineage>
        <taxon>Bacteria</taxon>
        <taxon>Pseudomonadati</taxon>
        <taxon>Planctomycetota</taxon>
        <taxon>Planctomycetia</taxon>
        <taxon>Pirellulales</taxon>
        <taxon>Pirellulaceae</taxon>
        <taxon>Stieleria</taxon>
    </lineage>
</organism>
<evidence type="ECO:0000313" key="1">
    <source>
        <dbReference type="EMBL" id="QDV42821.1"/>
    </source>
</evidence>
<reference evidence="1 2" key="1">
    <citation type="submission" date="2019-03" db="EMBL/GenBank/DDBJ databases">
        <title>Deep-cultivation of Planctomycetes and their phenomic and genomic characterization uncovers novel biology.</title>
        <authorList>
            <person name="Wiegand S."/>
            <person name="Jogler M."/>
            <person name="Boedeker C."/>
            <person name="Pinto D."/>
            <person name="Vollmers J."/>
            <person name="Rivas-Marin E."/>
            <person name="Kohn T."/>
            <person name="Peeters S.H."/>
            <person name="Heuer A."/>
            <person name="Rast P."/>
            <person name="Oberbeckmann S."/>
            <person name="Bunk B."/>
            <person name="Jeske O."/>
            <person name="Meyerdierks A."/>
            <person name="Storesund J.E."/>
            <person name="Kallscheuer N."/>
            <person name="Luecker S."/>
            <person name="Lage O.M."/>
            <person name="Pohl T."/>
            <person name="Merkel B.J."/>
            <person name="Hornburger P."/>
            <person name="Mueller R.-W."/>
            <person name="Bruemmer F."/>
            <person name="Labrenz M."/>
            <person name="Spormann A.M."/>
            <person name="Op den Camp H."/>
            <person name="Overmann J."/>
            <person name="Amann R."/>
            <person name="Jetten M.S.M."/>
            <person name="Mascher T."/>
            <person name="Medema M.H."/>
            <person name="Devos D.P."/>
            <person name="Kaster A.-K."/>
            <person name="Ovreas L."/>
            <person name="Rohde M."/>
            <person name="Galperin M.Y."/>
            <person name="Jogler C."/>
        </authorList>
    </citation>
    <scope>NUCLEOTIDE SEQUENCE [LARGE SCALE GENOMIC DNA]</scope>
    <source>
        <strain evidence="1 2">Enr13</strain>
    </source>
</reference>
<name>A0A518HPR0_9BACT</name>
<evidence type="ECO:0000313" key="2">
    <source>
        <dbReference type="Proteomes" id="UP000319004"/>
    </source>
</evidence>
<dbReference type="Proteomes" id="UP000319004">
    <property type="component" value="Chromosome"/>
</dbReference>
<proteinExistence type="predicted"/>
<keyword evidence="2" id="KW-1185">Reference proteome</keyword>
<dbReference type="EMBL" id="CP037423">
    <property type="protein sequence ID" value="QDV42821.1"/>
    <property type="molecule type" value="Genomic_DNA"/>
</dbReference>